<keyword evidence="4 7" id="KW-0812">Transmembrane</keyword>
<evidence type="ECO:0000256" key="3">
    <source>
        <dbReference type="ARBA" id="ARBA00007931"/>
    </source>
</evidence>
<keyword evidence="10" id="KW-1185">Reference proteome</keyword>
<dbReference type="GO" id="GO:0016020">
    <property type="term" value="C:membrane"/>
    <property type="evidence" value="ECO:0007669"/>
    <property type="project" value="InterPro"/>
</dbReference>
<feature type="transmembrane region" description="Helical" evidence="7">
    <location>
        <begin position="290"/>
        <end position="309"/>
    </location>
</feature>
<feature type="transmembrane region" description="Helical" evidence="7">
    <location>
        <begin position="262"/>
        <end position="284"/>
    </location>
</feature>
<dbReference type="Pfam" id="PF02163">
    <property type="entry name" value="Peptidase_M50"/>
    <property type="match status" value="1"/>
</dbReference>
<keyword evidence="5 7" id="KW-1133">Transmembrane helix</keyword>
<evidence type="ECO:0000256" key="4">
    <source>
        <dbReference type="ARBA" id="ARBA00022692"/>
    </source>
</evidence>
<dbReference type="Proteomes" id="UP001152766">
    <property type="component" value="Unassembled WGS sequence"/>
</dbReference>
<reference evidence="9" key="1">
    <citation type="submission" date="2019-02" db="EMBL/GenBank/DDBJ databases">
        <title>Draft genome of the type strain Pelomonas aquatica CCUG 52575T.</title>
        <authorList>
            <person name="Gomila M."/>
            <person name="Lalucat J."/>
        </authorList>
    </citation>
    <scope>NUCLEOTIDE SEQUENCE</scope>
    <source>
        <strain evidence="9">CCUG 52575</strain>
    </source>
</reference>
<comment type="caution">
    <text evidence="9">The sequence shown here is derived from an EMBL/GenBank/DDBJ whole genome shotgun (WGS) entry which is preliminary data.</text>
</comment>
<feature type="transmembrane region" description="Helical" evidence="7">
    <location>
        <begin position="365"/>
        <end position="388"/>
    </location>
</feature>
<evidence type="ECO:0000256" key="7">
    <source>
        <dbReference type="SAM" id="Phobius"/>
    </source>
</evidence>
<accession>A0A9X4LKG2</accession>
<comment type="similarity">
    <text evidence="3">Belongs to the peptidase M50B family.</text>
</comment>
<dbReference type="Gene3D" id="1.10.287.470">
    <property type="entry name" value="Helix hairpin bin"/>
    <property type="match status" value="1"/>
</dbReference>
<feature type="domain" description="Peptidase M50" evidence="8">
    <location>
        <begin position="212"/>
        <end position="306"/>
    </location>
</feature>
<organism evidence="9 10">
    <name type="scientific">Pelomonas aquatica</name>
    <dbReference type="NCBI Taxonomy" id="431058"/>
    <lineage>
        <taxon>Bacteria</taxon>
        <taxon>Pseudomonadati</taxon>
        <taxon>Pseudomonadota</taxon>
        <taxon>Betaproteobacteria</taxon>
        <taxon>Burkholderiales</taxon>
        <taxon>Sphaerotilaceae</taxon>
        <taxon>Roseateles</taxon>
    </lineage>
</organism>
<sequence>MTAIWSEHWHAVRFLRPRLREGVQAVHRRLRGRHWVLLVDPLTQRFHRMPPSVWRLLQLLDGRRTLDQVWHAACALPADAAGQAGHEAVSQNDLVQLLANLHANDLLQSQVAPDAAEALERYSRQSSLRARQSWMNPLNIRLPLLHPDAWFQRQAGLARRIVSLPMLALWLALVLPAAVLAWQHWSELTDNLSDRVLAADNVVLLWLVYPVVKAVHEWAHGIAVKAYGGTVREIGVMFMIFTPVPYVDATSSYRFASKWSRAFVAAAGIMAELALGAIAMWVWLLAEPGLVTAVAFNVVLIAGVSTVLVNGNPLMRYDGYFIACDLLEIPNMAQRANQYWVYLLDRYTFGARDAQPPLQVGGERAWLAVYGLVSPLYRVFITISLIWFVASEYLLVGAVMALLALWSTLVLPVWNGWKHLSQGASLAQRHDPALRRSGLALLLLFIVFFVVPMPFHSVHQAVVWVPDEAIVRAPVAGQVRSAGVERGAAVAAGQVVLALDNPSLSADVARAAGALAQVQAELRRAEVEAPARLQALRSESASRSAKLGDAEARVAALQLRPSVAGHWVPKAATEPVGRYVKRGEIVGYVVAGPSRVVRVAVPQEDMDLIHSRLQAVQLRLAREPAEAVDAELSRRVPGGDFELVSPALGTSGGGEIAVDPAKPGAVHTLRRVFDLELTLSQPTTLPLFGDRAYVRFDLGDAPLGWQWFLRLRQLFLARLNV</sequence>
<dbReference type="GO" id="GO:0031293">
    <property type="term" value="P:membrane protein intracellular domain proteolysis"/>
    <property type="evidence" value="ECO:0007669"/>
    <property type="project" value="TreeGrafter"/>
</dbReference>
<evidence type="ECO:0000256" key="1">
    <source>
        <dbReference type="ARBA" id="ARBA00001947"/>
    </source>
</evidence>
<protein>
    <submittedName>
        <fullName evidence="9">Peptidase M50</fullName>
    </submittedName>
</protein>
<dbReference type="GO" id="GO:0005737">
    <property type="term" value="C:cytoplasm"/>
    <property type="evidence" value="ECO:0007669"/>
    <property type="project" value="TreeGrafter"/>
</dbReference>
<feature type="transmembrane region" description="Helical" evidence="7">
    <location>
        <begin position="438"/>
        <end position="455"/>
    </location>
</feature>
<dbReference type="GO" id="GO:0012505">
    <property type="term" value="C:endomembrane system"/>
    <property type="evidence" value="ECO:0007669"/>
    <property type="project" value="UniProtKB-SubCell"/>
</dbReference>
<dbReference type="AlphaFoldDB" id="A0A9X4LKG2"/>
<dbReference type="SUPFAM" id="SSF111369">
    <property type="entry name" value="HlyD-like secretion proteins"/>
    <property type="match status" value="1"/>
</dbReference>
<comment type="subcellular location">
    <subcellularLocation>
        <location evidence="2">Endomembrane system</location>
        <topology evidence="2">Multi-pass membrane protein</topology>
    </subcellularLocation>
</comment>
<evidence type="ECO:0000259" key="8">
    <source>
        <dbReference type="Pfam" id="PF02163"/>
    </source>
</evidence>
<dbReference type="Gene3D" id="2.40.50.100">
    <property type="match status" value="1"/>
</dbReference>
<evidence type="ECO:0000313" key="9">
    <source>
        <dbReference type="EMBL" id="MDG0864873.1"/>
    </source>
</evidence>
<dbReference type="RefSeq" id="WP_268148534.1">
    <property type="nucleotide sequence ID" value="NZ_JAPPUW010000004.1"/>
</dbReference>
<feature type="transmembrane region" description="Helical" evidence="7">
    <location>
        <begin position="394"/>
        <end position="417"/>
    </location>
</feature>
<evidence type="ECO:0000256" key="5">
    <source>
        <dbReference type="ARBA" id="ARBA00022989"/>
    </source>
</evidence>
<evidence type="ECO:0000313" key="10">
    <source>
        <dbReference type="Proteomes" id="UP001152766"/>
    </source>
</evidence>
<dbReference type="InterPro" id="IPR041881">
    <property type="entry name" value="PqqD_sf"/>
</dbReference>
<evidence type="ECO:0000256" key="2">
    <source>
        <dbReference type="ARBA" id="ARBA00004127"/>
    </source>
</evidence>
<gene>
    <name evidence="9" type="ORF">EXJ73_20650</name>
</gene>
<dbReference type="GO" id="GO:0004222">
    <property type="term" value="F:metalloendopeptidase activity"/>
    <property type="evidence" value="ECO:0007669"/>
    <property type="project" value="InterPro"/>
</dbReference>
<feature type="transmembrane region" description="Helical" evidence="7">
    <location>
        <begin position="161"/>
        <end position="183"/>
    </location>
</feature>
<dbReference type="PANTHER" id="PTHR13325">
    <property type="entry name" value="PROTEASE M50 MEMBRANE-BOUND TRANSCRIPTION FACTOR SITE 2 PROTEASE"/>
    <property type="match status" value="1"/>
</dbReference>
<dbReference type="Gene3D" id="1.10.10.1150">
    <property type="entry name" value="Coenzyme PQQ synthesis protein D (PqqD)"/>
    <property type="match status" value="1"/>
</dbReference>
<dbReference type="InterPro" id="IPR001193">
    <property type="entry name" value="MBTPS2"/>
</dbReference>
<keyword evidence="6 7" id="KW-0472">Membrane</keyword>
<dbReference type="PANTHER" id="PTHR13325:SF3">
    <property type="entry name" value="MEMBRANE-BOUND TRANSCRIPTION FACTOR SITE-2 PROTEASE"/>
    <property type="match status" value="1"/>
</dbReference>
<comment type="cofactor">
    <cofactor evidence="1">
        <name>Zn(2+)</name>
        <dbReference type="ChEBI" id="CHEBI:29105"/>
    </cofactor>
</comment>
<dbReference type="EMBL" id="SGUG01000043">
    <property type="protein sequence ID" value="MDG0864873.1"/>
    <property type="molecule type" value="Genomic_DNA"/>
</dbReference>
<proteinExistence type="inferred from homology"/>
<name>A0A9X4LKG2_9BURK</name>
<evidence type="ECO:0000256" key="6">
    <source>
        <dbReference type="ARBA" id="ARBA00023136"/>
    </source>
</evidence>
<dbReference type="InterPro" id="IPR008915">
    <property type="entry name" value="Peptidase_M50"/>
</dbReference>